<evidence type="ECO:0000256" key="3">
    <source>
        <dbReference type="ARBA" id="ARBA00022737"/>
    </source>
</evidence>
<feature type="non-terminal residue" evidence="10">
    <location>
        <position position="1"/>
    </location>
</feature>
<feature type="region of interest" description="Disordered" evidence="8">
    <location>
        <begin position="1245"/>
        <end position="1289"/>
    </location>
</feature>
<proteinExistence type="predicted"/>
<dbReference type="InterPro" id="IPR036236">
    <property type="entry name" value="Znf_C2H2_sf"/>
</dbReference>
<feature type="region of interest" description="Disordered" evidence="8">
    <location>
        <begin position="66"/>
        <end position="94"/>
    </location>
</feature>
<dbReference type="PROSITE" id="PS50157">
    <property type="entry name" value="ZINC_FINGER_C2H2_2"/>
    <property type="match status" value="3"/>
</dbReference>
<feature type="domain" description="C2H2-type" evidence="9">
    <location>
        <begin position="1618"/>
        <end position="1642"/>
    </location>
</feature>
<name>A0ABQ7SD23_9ACAR</name>
<feature type="compositionally biased region" description="Polar residues" evidence="8">
    <location>
        <begin position="723"/>
        <end position="737"/>
    </location>
</feature>
<evidence type="ECO:0000256" key="5">
    <source>
        <dbReference type="ARBA" id="ARBA00022833"/>
    </source>
</evidence>
<feature type="region of interest" description="Disordered" evidence="8">
    <location>
        <begin position="651"/>
        <end position="681"/>
    </location>
</feature>
<dbReference type="PANTHER" id="PTHR40626:SF11">
    <property type="entry name" value="ZINC FINGER PROTEIN YPR022C"/>
    <property type="match status" value="1"/>
</dbReference>
<evidence type="ECO:0000256" key="7">
    <source>
        <dbReference type="PROSITE-ProRule" id="PRU00042"/>
    </source>
</evidence>
<feature type="region of interest" description="Disordered" evidence="8">
    <location>
        <begin position="934"/>
        <end position="960"/>
    </location>
</feature>
<comment type="caution">
    <text evidence="10">The sequence shown here is derived from an EMBL/GenBank/DDBJ whole genome shotgun (WGS) entry which is preliminary data.</text>
</comment>
<protein>
    <submittedName>
        <fullName evidence="10">Krueppel-like factor 2</fullName>
    </submittedName>
</protein>
<feature type="compositionally biased region" description="Low complexity" evidence="8">
    <location>
        <begin position="34"/>
        <end position="52"/>
    </location>
</feature>
<dbReference type="InterPro" id="IPR013087">
    <property type="entry name" value="Znf_C2H2_type"/>
</dbReference>
<evidence type="ECO:0000256" key="8">
    <source>
        <dbReference type="SAM" id="MobiDB-lite"/>
    </source>
</evidence>
<reference evidence="10 11" key="1">
    <citation type="submission" date="2020-10" db="EMBL/GenBank/DDBJ databases">
        <authorList>
            <person name="Klimov P.B."/>
            <person name="Dyachkov S.M."/>
            <person name="Chetverikov P.E."/>
        </authorList>
    </citation>
    <scope>NUCLEOTIDE SEQUENCE [LARGE SCALE GENOMIC DNA]</scope>
    <source>
        <strain evidence="10">BMOC 18-1129-001#AD2665</strain>
        <tissue evidence="10">Entire mites</tissue>
    </source>
</reference>
<evidence type="ECO:0000313" key="10">
    <source>
        <dbReference type="EMBL" id="KAG9511312.1"/>
    </source>
</evidence>
<dbReference type="SUPFAM" id="SSF57667">
    <property type="entry name" value="beta-beta-alpha zinc fingers"/>
    <property type="match status" value="2"/>
</dbReference>
<sequence length="1647" mass="181221">MMAATGGLHSMPIMSNYLQHDSANLNQFDSNECQQQQHKQQQQQQTKSQQTNINNQQQLLSNQLQQITPPTPPLSVSSSSSTRSQSPSPLSTTLTSLVTATTSVTSATTISMPSLSVASASSSSSESSFVFGRYNSHTMCGIEHTLTSSDSNSAQLTHNHHNKIEHSFNGDYNHSINNNERSIVADANTPVRSPRHLCPDDCSLSPPVHNNDDNDQRPTTQLTTATTINVTNNNNCVWSRSPTTNVLEPKTSATTLSGLSRCSSSSSSASLSSSSRSCNSGDDWPFNVPNLVGQARAPFVDDKITTALDCQHNDAIIFHDSSNLLTSTATPMMQSQQLHAQQQQQLQLHDSNAVMSNTNDFNQYRRHLTSSSQFDVHNSSAATVYGANDAMSLPLTNLSLINDLDNHKNESSNLFSAPYHHQHHQHHYDHQQQQERHVDHLDNDCLTMSLSPPFESATSTTPLLWTRGRHHQHHHEQSMQSIDGRNLLIDTQQPAFHLAAATAAVQDKHHHYRLPAGPTGSGHAMIELAPMAVVPSELFDLPNCLSATPTSSSSSAAAAAAAAAESTTAAVVANNSNGFNVTPHDTQTTNHEQNRATNNVGLYNVTNGNSNFAHTMVSQQLHQHQHQQQQQQTINNNEYLHYRRDDRRFDWMTNDNDDRHNHELERRNDISTHNTESHDNDDCVPIACVASQVSKSHIATSITDNDSGTTTTAITTATATANENDQSQRISTTQARISSNSNSSSSDNGNNSNDNLNGSSCSNGTCSIGKQQQQQVITTTSVNNNNNNSELQKSAKKAISVTAQVIVDNTQQTTGQHNSPITTMASNERAWHATNRAQSRQHQTRSPPRVRSQSNATTTNAVGTNSQTATATKSATTTTINVTDTVTTASVNASTNYETRDAIDPTTSQSNDDALRTASAHCRLVPVRAITSNNMAAAPTPTPSPTTDATMSTTTRKTRKARTLKAYSNGNNNNNNAKRLRNKLVANQRNDANNEGSVKPTIEQHAPIMSPNTNDTTIHTTCLAECYGSVVSSPTQAQAQAQTRTQAHNHQHTVHQLHYANQSIEASNEQLAIGTVNNKDKRVNQRNKITEHSNNYQQQLNNYTANLVSDEPDWSPGKHNTATPGHTGYTQWDHTEQQQQPQQTNTQLTTNCYNTSASFGTPNDWAPIGHQLQFQLQLQTTNTYDELLRDDRDMVAACKVVHSDSANGLHDSPCNLSHYCGTMQDTHSAYKVRKVSAHNGAAFDSSAGAECNPSSNSPSDESQHPLCWMSPASNSTRNNYGPTSRSADTPIMSNNDACFYERLDESLPSVYLHSSQSHMQHDVQHTFLPAAHNDIGLLRGEVSYASPFESNTAIGCGDNPLHSPANAMTTTYSSHSNNNSYSHQNHNHNHVDHDNEQFMLLSQVSDYRHSQVGQQQPYFHSANNDHCNQQHNYSTSASAPATSINTVDITVSGNVTTDSTHVVQHMFSHTPQPELHHYYDNNVNQAALHHSALDEVNQSVAGVNNNDSNKADKPKQYRRRAAKATNNGNCQDDVHTTTTTGTIKRGRRARRPKKITLHTCTFNQCNKTYSKSSHLKAHLRTHTGEKPYQCTWHACGWKFARSDELTRHYRKHTGDRPFQCPVHLCERAFSRSDHLSLHMKKHRHAVT</sequence>
<feature type="compositionally biased region" description="Polar residues" evidence="8">
    <location>
        <begin position="835"/>
        <end position="867"/>
    </location>
</feature>
<feature type="domain" description="C2H2-type" evidence="9">
    <location>
        <begin position="1558"/>
        <end position="1587"/>
    </location>
</feature>
<keyword evidence="2" id="KW-0479">Metal-binding</keyword>
<feature type="region of interest" description="Disordered" evidence="8">
    <location>
        <begin position="718"/>
        <end position="758"/>
    </location>
</feature>
<gene>
    <name evidence="10" type="primary">Klf2</name>
    <name evidence="10" type="ORF">GZH46_00124</name>
</gene>
<comment type="subcellular location">
    <subcellularLocation>
        <location evidence="1">Nucleus</location>
    </subcellularLocation>
</comment>
<evidence type="ECO:0000259" key="9">
    <source>
        <dbReference type="PROSITE" id="PS50157"/>
    </source>
</evidence>
<feature type="domain" description="C2H2-type" evidence="9">
    <location>
        <begin position="1588"/>
        <end position="1617"/>
    </location>
</feature>
<feature type="region of interest" description="Disordered" evidence="8">
    <location>
        <begin position="1107"/>
        <end position="1141"/>
    </location>
</feature>
<keyword evidence="11" id="KW-1185">Reference proteome</keyword>
<dbReference type="Pfam" id="PF00096">
    <property type="entry name" value="zf-C2H2"/>
    <property type="match status" value="3"/>
</dbReference>
<feature type="region of interest" description="Disordered" evidence="8">
    <location>
        <begin position="256"/>
        <end position="276"/>
    </location>
</feature>
<evidence type="ECO:0000256" key="2">
    <source>
        <dbReference type="ARBA" id="ARBA00022723"/>
    </source>
</evidence>
<dbReference type="Gene3D" id="3.30.160.60">
    <property type="entry name" value="Classic Zinc Finger"/>
    <property type="match status" value="3"/>
</dbReference>
<evidence type="ECO:0000313" key="11">
    <source>
        <dbReference type="Proteomes" id="UP000825002"/>
    </source>
</evidence>
<dbReference type="PROSITE" id="PS00028">
    <property type="entry name" value="ZINC_FINGER_C2H2_1"/>
    <property type="match status" value="2"/>
</dbReference>
<dbReference type="PANTHER" id="PTHR40626">
    <property type="entry name" value="MIP31509P"/>
    <property type="match status" value="1"/>
</dbReference>
<keyword evidence="3" id="KW-0677">Repeat</keyword>
<keyword evidence="5" id="KW-0862">Zinc</keyword>
<feature type="compositionally biased region" description="Low complexity" evidence="8">
    <location>
        <begin position="257"/>
        <end position="276"/>
    </location>
</feature>
<keyword evidence="4 7" id="KW-0863">Zinc-finger</keyword>
<feature type="region of interest" description="Disordered" evidence="8">
    <location>
        <begin position="30"/>
        <end position="52"/>
    </location>
</feature>
<evidence type="ECO:0000256" key="1">
    <source>
        <dbReference type="ARBA" id="ARBA00004123"/>
    </source>
</evidence>
<feature type="compositionally biased region" description="Polar residues" evidence="8">
    <location>
        <begin position="1271"/>
        <end position="1289"/>
    </location>
</feature>
<keyword evidence="6" id="KW-0539">Nucleus</keyword>
<feature type="region of interest" description="Disordered" evidence="8">
    <location>
        <begin position="832"/>
        <end position="874"/>
    </location>
</feature>
<feature type="region of interest" description="Disordered" evidence="8">
    <location>
        <begin position="1500"/>
        <end position="1550"/>
    </location>
</feature>
<accession>A0ABQ7SD23</accession>
<evidence type="ECO:0000256" key="4">
    <source>
        <dbReference type="ARBA" id="ARBA00022771"/>
    </source>
</evidence>
<dbReference type="EMBL" id="JAIFTH010000011">
    <property type="protein sequence ID" value="KAG9511312.1"/>
    <property type="molecule type" value="Genomic_DNA"/>
</dbReference>
<evidence type="ECO:0000256" key="6">
    <source>
        <dbReference type="ARBA" id="ARBA00023242"/>
    </source>
</evidence>
<dbReference type="SMART" id="SM00355">
    <property type="entry name" value="ZnF_C2H2"/>
    <property type="match status" value="3"/>
</dbReference>
<feature type="compositionally biased region" description="Low complexity" evidence="8">
    <location>
        <begin position="934"/>
        <end position="955"/>
    </location>
</feature>
<organism evidence="10 11">
    <name type="scientific">Fragariocoptes setiger</name>
    <dbReference type="NCBI Taxonomy" id="1670756"/>
    <lineage>
        <taxon>Eukaryota</taxon>
        <taxon>Metazoa</taxon>
        <taxon>Ecdysozoa</taxon>
        <taxon>Arthropoda</taxon>
        <taxon>Chelicerata</taxon>
        <taxon>Arachnida</taxon>
        <taxon>Acari</taxon>
        <taxon>Acariformes</taxon>
        <taxon>Trombidiformes</taxon>
        <taxon>Prostigmata</taxon>
        <taxon>Eupodina</taxon>
        <taxon>Eriophyoidea</taxon>
        <taxon>Phytoptidae</taxon>
        <taxon>Fragariocoptes</taxon>
    </lineage>
</organism>
<dbReference type="InterPro" id="IPR051059">
    <property type="entry name" value="VerF-like"/>
</dbReference>
<feature type="compositionally biased region" description="Low complexity" evidence="8">
    <location>
        <begin position="738"/>
        <end position="758"/>
    </location>
</feature>
<dbReference type="Proteomes" id="UP000825002">
    <property type="component" value="Unassembled WGS sequence"/>
</dbReference>